<dbReference type="InterPro" id="IPR051677">
    <property type="entry name" value="AfsR-DnrI-RedD_regulator"/>
</dbReference>
<evidence type="ECO:0000313" key="2">
    <source>
        <dbReference type="EMBL" id="GFJ84980.1"/>
    </source>
</evidence>
<reference evidence="2 3" key="2">
    <citation type="submission" date="2020-03" db="EMBL/GenBank/DDBJ databases">
        <authorList>
            <person name="Ichikawa N."/>
            <person name="Kimura A."/>
            <person name="Kitahashi Y."/>
            <person name="Uohara A."/>
        </authorList>
    </citation>
    <scope>NUCLEOTIDE SEQUENCE [LARGE SCALE GENOMIC DNA]</scope>
    <source>
        <strain evidence="2 3">NBRC 108639</strain>
    </source>
</reference>
<sequence>MQILVYLAVHPAGATTDELCKAIWPHRRPHAAAGSFYTAVSHLRQTLHTATGGREAITHGGDRYQLDHTITDTDFARLLAAARRTTTAPAPGAAGGRVAGGRRLVPG</sequence>
<accession>A0A6V8KNL2</accession>
<dbReference type="Proteomes" id="UP000482800">
    <property type="component" value="Unassembled WGS sequence"/>
</dbReference>
<proteinExistence type="predicted"/>
<dbReference type="SUPFAM" id="SSF46894">
    <property type="entry name" value="C-terminal effector domain of the bipartite response regulators"/>
    <property type="match status" value="1"/>
</dbReference>
<evidence type="ECO:0000313" key="3">
    <source>
        <dbReference type="Proteomes" id="UP000482800"/>
    </source>
</evidence>
<protein>
    <recommendedName>
        <fullName evidence="4">OmpR/PhoB-type domain-containing protein</fullName>
    </recommendedName>
</protein>
<evidence type="ECO:0008006" key="4">
    <source>
        <dbReference type="Google" id="ProtNLM"/>
    </source>
</evidence>
<dbReference type="AlphaFoldDB" id="A0A6V8KNL2"/>
<evidence type="ECO:0000256" key="1">
    <source>
        <dbReference type="SAM" id="MobiDB-lite"/>
    </source>
</evidence>
<name>A0A6V8KNL2_9ACTN</name>
<reference evidence="2 3" key="1">
    <citation type="submission" date="2020-03" db="EMBL/GenBank/DDBJ databases">
        <title>Whole genome shotgun sequence of Phytohabitans houttuyneae NBRC 108639.</title>
        <authorList>
            <person name="Komaki H."/>
            <person name="Tamura T."/>
        </authorList>
    </citation>
    <scope>NUCLEOTIDE SEQUENCE [LARGE SCALE GENOMIC DNA]</scope>
    <source>
        <strain evidence="2 3">NBRC 108639</strain>
    </source>
</reference>
<dbReference type="InterPro" id="IPR016032">
    <property type="entry name" value="Sig_transdc_resp-reg_C-effctor"/>
</dbReference>
<comment type="caution">
    <text evidence="2">The sequence shown here is derived from an EMBL/GenBank/DDBJ whole genome shotgun (WGS) entry which is preliminary data.</text>
</comment>
<keyword evidence="3" id="KW-1185">Reference proteome</keyword>
<dbReference type="GO" id="GO:0006355">
    <property type="term" value="P:regulation of DNA-templated transcription"/>
    <property type="evidence" value="ECO:0007669"/>
    <property type="project" value="InterPro"/>
</dbReference>
<feature type="region of interest" description="Disordered" evidence="1">
    <location>
        <begin position="86"/>
        <end position="107"/>
    </location>
</feature>
<dbReference type="RefSeq" id="WP_173069794.1">
    <property type="nucleotide sequence ID" value="NZ_BLPF01000004.1"/>
</dbReference>
<dbReference type="InterPro" id="IPR036388">
    <property type="entry name" value="WH-like_DNA-bd_sf"/>
</dbReference>
<organism evidence="2 3">
    <name type="scientific">Phytohabitans houttuyneae</name>
    <dbReference type="NCBI Taxonomy" id="1076126"/>
    <lineage>
        <taxon>Bacteria</taxon>
        <taxon>Bacillati</taxon>
        <taxon>Actinomycetota</taxon>
        <taxon>Actinomycetes</taxon>
        <taxon>Micromonosporales</taxon>
        <taxon>Micromonosporaceae</taxon>
    </lineage>
</organism>
<dbReference type="PANTHER" id="PTHR35807:SF1">
    <property type="entry name" value="TRANSCRIPTIONAL REGULATOR REDD"/>
    <property type="match status" value="1"/>
</dbReference>
<dbReference type="PANTHER" id="PTHR35807">
    <property type="entry name" value="TRANSCRIPTIONAL REGULATOR REDD-RELATED"/>
    <property type="match status" value="1"/>
</dbReference>
<dbReference type="Gene3D" id="1.10.10.10">
    <property type="entry name" value="Winged helix-like DNA-binding domain superfamily/Winged helix DNA-binding domain"/>
    <property type="match status" value="1"/>
</dbReference>
<gene>
    <name evidence="2" type="ORF">Phou_091600</name>
</gene>
<dbReference type="GO" id="GO:0003677">
    <property type="term" value="F:DNA binding"/>
    <property type="evidence" value="ECO:0007669"/>
    <property type="project" value="InterPro"/>
</dbReference>
<dbReference type="EMBL" id="BLPF01000004">
    <property type="protein sequence ID" value="GFJ84980.1"/>
    <property type="molecule type" value="Genomic_DNA"/>
</dbReference>